<evidence type="ECO:0000313" key="18">
    <source>
        <dbReference type="Proteomes" id="UP000355283"/>
    </source>
</evidence>
<dbReference type="GO" id="GO:0007018">
    <property type="term" value="P:microtubule-based movement"/>
    <property type="evidence" value="ECO:0007669"/>
    <property type="project" value="InterPro"/>
</dbReference>
<dbReference type="PROSITE" id="PS00675">
    <property type="entry name" value="SIGMA54_INTERACT_1"/>
    <property type="match status" value="1"/>
</dbReference>
<dbReference type="Gene3D" id="1.10.8.720">
    <property type="entry name" value="Region D6 of dynein motor"/>
    <property type="match status" value="1"/>
</dbReference>
<feature type="region of interest" description="Disordered" evidence="15">
    <location>
        <begin position="1221"/>
        <end position="1241"/>
    </location>
</feature>
<feature type="coiled-coil region" evidence="14">
    <location>
        <begin position="3750"/>
        <end position="3784"/>
    </location>
</feature>
<dbReference type="Pfam" id="PF12775">
    <property type="entry name" value="AAA_7"/>
    <property type="match status" value="1"/>
</dbReference>
<keyword evidence="5" id="KW-0493">Microtubule</keyword>
<dbReference type="InterPro" id="IPR013594">
    <property type="entry name" value="Dynein_heavy_tail"/>
</dbReference>
<feature type="coiled-coil region" evidence="14">
    <location>
        <begin position="4268"/>
        <end position="4295"/>
    </location>
</feature>
<comment type="subcellular location">
    <subcellularLocation>
        <location evidence="2">Cell projection</location>
        <location evidence="2">Cilium membrane</location>
        <topology evidence="2">Peripheral membrane protein</topology>
        <orientation evidence="2">Cytoplasmic side</orientation>
    </subcellularLocation>
    <subcellularLocation>
        <location evidence="1">Cytoplasm</location>
        <location evidence="1">Cytoskeleton</location>
    </subcellularLocation>
</comment>
<dbReference type="InterPro" id="IPR024743">
    <property type="entry name" value="Dynein_HC_stalk"/>
</dbReference>
<feature type="coiled-coil region" evidence="14">
    <location>
        <begin position="3912"/>
        <end position="3939"/>
    </location>
</feature>
<dbReference type="Gene3D" id="3.20.180.20">
    <property type="entry name" value="Dynein heavy chain, N-terminal domain 2"/>
    <property type="match status" value="1"/>
</dbReference>
<gene>
    <name evidence="17" type="ORF">NSK_002006</name>
</gene>
<dbReference type="GO" id="GO:0008104">
    <property type="term" value="P:intracellular protein localization"/>
    <property type="evidence" value="ECO:0007669"/>
    <property type="project" value="UniProtKB-ARBA"/>
</dbReference>
<dbReference type="GO" id="GO:0045505">
    <property type="term" value="F:dynein intermediate chain binding"/>
    <property type="evidence" value="ECO:0007669"/>
    <property type="project" value="InterPro"/>
</dbReference>
<dbReference type="SMART" id="SM00382">
    <property type="entry name" value="AAA"/>
    <property type="match status" value="4"/>
</dbReference>
<feature type="compositionally biased region" description="Low complexity" evidence="15">
    <location>
        <begin position="61"/>
        <end position="70"/>
    </location>
</feature>
<dbReference type="InterPro" id="IPR041658">
    <property type="entry name" value="AAA_lid_11"/>
</dbReference>
<dbReference type="FunFam" id="1.10.8.720:FF:000003">
    <property type="entry name" value="Cytoplasmic dynein heavy chain 2"/>
    <property type="match status" value="1"/>
</dbReference>
<dbReference type="Pfam" id="PF03028">
    <property type="entry name" value="Dynein_heavy"/>
    <property type="match status" value="1"/>
</dbReference>
<evidence type="ECO:0000259" key="16">
    <source>
        <dbReference type="SMART" id="SM00382"/>
    </source>
</evidence>
<dbReference type="InterPro" id="IPR041466">
    <property type="entry name" value="Dynein_AAA5_ext"/>
</dbReference>
<dbReference type="InterPro" id="IPR013602">
    <property type="entry name" value="Dynein_heavy_linker"/>
</dbReference>
<dbReference type="Pfam" id="PF12781">
    <property type="entry name" value="AAA_9"/>
    <property type="match status" value="1"/>
</dbReference>
<dbReference type="Gene3D" id="3.10.490.20">
    <property type="match status" value="1"/>
</dbReference>
<evidence type="ECO:0000313" key="17">
    <source>
        <dbReference type="EMBL" id="TFJ86918.1"/>
    </source>
</evidence>
<dbReference type="CDD" id="cd00009">
    <property type="entry name" value="AAA"/>
    <property type="match status" value="2"/>
</dbReference>
<dbReference type="Gene3D" id="3.40.50.300">
    <property type="entry name" value="P-loop containing nucleotide triphosphate hydrolases"/>
    <property type="match status" value="5"/>
</dbReference>
<evidence type="ECO:0000256" key="14">
    <source>
        <dbReference type="SAM" id="Coils"/>
    </source>
</evidence>
<evidence type="ECO:0000256" key="12">
    <source>
        <dbReference type="ARBA" id="ARBA00023212"/>
    </source>
</evidence>
<dbReference type="Pfam" id="PF12777">
    <property type="entry name" value="MT"/>
    <property type="match status" value="1"/>
</dbReference>
<evidence type="ECO:0000256" key="13">
    <source>
        <dbReference type="ARBA" id="ARBA00023273"/>
    </source>
</evidence>
<dbReference type="FunFam" id="1.20.920.20:FF:000002">
    <property type="entry name" value="Cytoplasmic dynein 1 heavy chain"/>
    <property type="match status" value="1"/>
</dbReference>
<dbReference type="InterPro" id="IPR054354">
    <property type="entry name" value="DYNC2H1-like_lid"/>
</dbReference>
<evidence type="ECO:0000256" key="4">
    <source>
        <dbReference type="ARBA" id="ARBA00022490"/>
    </source>
</evidence>
<dbReference type="OrthoDB" id="424310at2759"/>
<accession>A0A4D9DDZ5</accession>
<organism evidence="17 18">
    <name type="scientific">Nannochloropsis salina CCMP1776</name>
    <dbReference type="NCBI Taxonomy" id="1027361"/>
    <lineage>
        <taxon>Eukaryota</taxon>
        <taxon>Sar</taxon>
        <taxon>Stramenopiles</taxon>
        <taxon>Ochrophyta</taxon>
        <taxon>Eustigmatophyceae</taxon>
        <taxon>Eustigmatales</taxon>
        <taxon>Monodopsidaceae</taxon>
        <taxon>Microchloropsis</taxon>
        <taxon>Microchloropsis salina</taxon>
    </lineage>
</organism>
<keyword evidence="9 14" id="KW-0175">Coiled coil</keyword>
<dbReference type="GO" id="GO:0030286">
    <property type="term" value="C:dynein complex"/>
    <property type="evidence" value="ECO:0007669"/>
    <property type="project" value="UniProtKB-KW"/>
</dbReference>
<dbReference type="InterPro" id="IPR035706">
    <property type="entry name" value="AAA_9"/>
</dbReference>
<keyword evidence="11" id="KW-0505">Motor protein</keyword>
<keyword evidence="10" id="KW-0969">Cilium</keyword>
<dbReference type="GO" id="GO:0008569">
    <property type="term" value="F:minus-end-directed microtubule motor activity"/>
    <property type="evidence" value="ECO:0007669"/>
    <property type="project" value="InterPro"/>
</dbReference>
<dbReference type="SUPFAM" id="SSF52540">
    <property type="entry name" value="P-loop containing nucleoside triphosphate hydrolases"/>
    <property type="match status" value="4"/>
</dbReference>
<dbReference type="PANTHER" id="PTHR45703">
    <property type="entry name" value="DYNEIN HEAVY CHAIN"/>
    <property type="match status" value="1"/>
</dbReference>
<dbReference type="GO" id="GO:0060271">
    <property type="term" value="P:cilium assembly"/>
    <property type="evidence" value="ECO:0007669"/>
    <property type="project" value="UniProtKB-ARBA"/>
</dbReference>
<dbReference type="FunFam" id="1.10.8.710:FF:000001">
    <property type="entry name" value="Dynein axonemal heavy chain 2"/>
    <property type="match status" value="1"/>
</dbReference>
<evidence type="ECO:0000256" key="11">
    <source>
        <dbReference type="ARBA" id="ARBA00023175"/>
    </source>
</evidence>
<keyword evidence="18" id="KW-1185">Reference proteome</keyword>
<feature type="domain" description="AAA+ ATPase" evidence="16">
    <location>
        <begin position="3347"/>
        <end position="3547"/>
    </location>
</feature>
<dbReference type="Pfam" id="PF08393">
    <property type="entry name" value="DHC_N2"/>
    <property type="match status" value="1"/>
</dbReference>
<dbReference type="InterPro" id="IPR043160">
    <property type="entry name" value="Dynein_C_barrel"/>
</dbReference>
<feature type="region of interest" description="Disordered" evidence="15">
    <location>
        <begin position="109"/>
        <end position="137"/>
    </location>
</feature>
<evidence type="ECO:0000256" key="10">
    <source>
        <dbReference type="ARBA" id="ARBA00023069"/>
    </source>
</evidence>
<dbReference type="FunFam" id="1.20.140.100:FF:000002">
    <property type="entry name" value="Cytoplasmic dynein heavy chain 1"/>
    <property type="match status" value="1"/>
</dbReference>
<protein>
    <recommendedName>
        <fullName evidence="16">AAA+ ATPase domain-containing protein</fullName>
    </recommendedName>
</protein>
<dbReference type="EMBL" id="SDOX01000007">
    <property type="protein sequence ID" value="TFJ86918.1"/>
    <property type="molecule type" value="Genomic_DNA"/>
</dbReference>
<feature type="compositionally biased region" description="Basic and acidic residues" evidence="15">
    <location>
        <begin position="1231"/>
        <end position="1241"/>
    </location>
</feature>
<comment type="caution">
    <text evidence="17">The sequence shown here is derived from an EMBL/GenBank/DDBJ whole genome shotgun (WGS) entry which is preliminary data.</text>
</comment>
<keyword evidence="7" id="KW-0067">ATP-binding</keyword>
<evidence type="ECO:0000256" key="5">
    <source>
        <dbReference type="ARBA" id="ARBA00022701"/>
    </source>
</evidence>
<dbReference type="Gene3D" id="1.10.8.710">
    <property type="match status" value="1"/>
</dbReference>
<dbReference type="FunFam" id="3.40.50.300:FF:000122">
    <property type="entry name" value="Cytoplasmic dynein 1 heavy chain"/>
    <property type="match status" value="1"/>
</dbReference>
<evidence type="ECO:0000256" key="2">
    <source>
        <dbReference type="ARBA" id="ARBA00004522"/>
    </source>
</evidence>
<dbReference type="InterPro" id="IPR035699">
    <property type="entry name" value="AAA_6"/>
</dbReference>
<dbReference type="GO" id="GO:0051959">
    <property type="term" value="F:dynein light intermediate chain binding"/>
    <property type="evidence" value="ECO:0007669"/>
    <property type="project" value="InterPro"/>
</dbReference>
<evidence type="ECO:0000256" key="3">
    <source>
        <dbReference type="ARBA" id="ARBA00008887"/>
    </source>
</evidence>
<evidence type="ECO:0000256" key="6">
    <source>
        <dbReference type="ARBA" id="ARBA00022741"/>
    </source>
</evidence>
<dbReference type="InterPro" id="IPR041228">
    <property type="entry name" value="Dynein_C"/>
</dbReference>
<dbReference type="InterPro" id="IPR004273">
    <property type="entry name" value="Dynein_heavy_D6_P-loop"/>
</dbReference>
<dbReference type="GO" id="GO:0060170">
    <property type="term" value="C:ciliary membrane"/>
    <property type="evidence" value="ECO:0007669"/>
    <property type="project" value="UniProtKB-SubCell"/>
</dbReference>
<dbReference type="InterPro" id="IPR042219">
    <property type="entry name" value="AAA_lid_11_sf"/>
</dbReference>
<dbReference type="FunFam" id="3.40.50.300:FF:000071">
    <property type="entry name" value="Cytoplasmic dynein heavy chain 1"/>
    <property type="match status" value="1"/>
</dbReference>
<feature type="domain" description="AAA+ ATPase" evidence="16">
    <location>
        <begin position="2247"/>
        <end position="2388"/>
    </location>
</feature>
<dbReference type="InterPro" id="IPR026983">
    <property type="entry name" value="DHC"/>
</dbReference>
<dbReference type="Gene3D" id="6.10.140.1060">
    <property type="match status" value="1"/>
</dbReference>
<dbReference type="InterPro" id="IPR025662">
    <property type="entry name" value="Sigma_54_int_dom_ATP-bd_1"/>
</dbReference>
<dbReference type="Gene3D" id="1.20.140.100">
    <property type="entry name" value="Dynein heavy chain, N-terminal domain 2"/>
    <property type="match status" value="1"/>
</dbReference>
<feature type="region of interest" description="Disordered" evidence="15">
    <location>
        <begin position="57"/>
        <end position="78"/>
    </location>
</feature>
<dbReference type="Pfam" id="PF18199">
    <property type="entry name" value="Dynein_C"/>
    <property type="match status" value="1"/>
</dbReference>
<dbReference type="Gene3D" id="1.10.8.1220">
    <property type="match status" value="1"/>
</dbReference>
<evidence type="ECO:0000256" key="8">
    <source>
        <dbReference type="ARBA" id="ARBA00023017"/>
    </source>
</evidence>
<dbReference type="PANTHER" id="PTHR45703:SF36">
    <property type="entry name" value="DYNEIN HEAVY CHAIN, CYTOPLASMIC"/>
    <property type="match status" value="1"/>
</dbReference>
<dbReference type="Gene3D" id="1.20.58.1120">
    <property type="match status" value="1"/>
</dbReference>
<dbReference type="FunFam" id="3.20.180.20:FF:000002">
    <property type="entry name" value="Cytoplasmic dynein heavy chain 1"/>
    <property type="match status" value="1"/>
</dbReference>
<sequence length="5297" mass="588494">MMKVLDGPEAEDTISKFVGDARVPALYFIVRPSLDSKQRRRYALSLDFDVGNENALPETCSASPTSSPSSPSSPSPSPLVGDMVLAFIKRNAGALQDNVPLSTQLQIITLNGGGPPPNRTSRGGGEGGERASLSSDSTAHATFALLQKYTRYSFTPLVKSLAVEARIQQEREQQRLVEGKEGAAGQGPPQRGHGSLNRIVQARPAQTDEGGMEHAEKVTSKSLRSLQRKLVELDLALGQCQTATEIPGAELIPHPVMQRALQEANTLGRGEKGDGELDVSRLDLEEVGLTESLLRDDTFLNQLQSTVNAWVVDIQHVTRLASQTTFPGSAAAEMGFWASMEEALRRIQEQLVSPGVQLTVLVLKQARRMIPIASLENNTGMASAQKVVEDVMGFMRDLPLQGLVAAASYAQLGAALEGLFHHMGKLKTCRYYDVERAGKLYEAVSEVFAAQLSSVVAAQQGAAKLLEGPGSEEEHKRVEHVLACWKQGARKFEIMYLELLKKRVRGGASGKAGSGMGGRVQGLQESEDLVKLQERLGEVAKFRGDHARFSRVLDQVLGGEEAMQAGKSDDREEEVGLETRRDVAAAYARVLSLGGGVLDLTVEGLHAWRSALEAYNHQIGNLESRILRLLCTRLETSPSAGDMFRVFARFHPLVNRPRIRAAIAQYQAMLIAHVRDAVKKLQETFTARYEGSEAQVLATLRDVPPVAGKILWARLLERQLLMLMARLEEVLGEGWEKHVDGKQLKEVCEELIRKLNAEPLFTAWVQETHDDVIARGTKQRHVQQHQEEEQQVLVVHRNRNGVPFLRVNYDEQTVVLLKEVRHMQWLGFRLPAAIRIIAEKAAERYPYAMALRASLQAFEQTLKRLSYQSKGKIGTVREGNGKEKGGFEHLPGVELEALLDGHLKAVRETLNETFPLTKGKEKADRTSSSIWPAAIRWDTIPPALSAHMPSVPSSHEDTPYPQGAVPHAFGKWVTGLSERVFLLQEKTEDLLAFLQALDSDLHELQACPYAFASFRRLLNHVQHIIDNMNMAGYAHMEDFVRRVERVVVGILTLRLQHALGAWVATFQDNSEESRKRGVRQEQLQQAGETCMPSFTGVLIDHQHQRGPCRPVKQIEKEQVRVHHRDTSSQIFESTSPIRIQPQLHPDGKNASSRHASQPRVLFFPVHPPLIHKISLQNQTLYLSPPLQLATTTYINHLHQLIGVVGRLSRLEHSRFDVLEGGQGGVMSPSRGRGERGGQARRDNVGAENKTFASIPRLVPPMLLKKAYECVQTLVRQAEEYVEEWLRYQALWDMTPERVYSFLEGRKKREVGKGGHAHPTTAEDLHAWIRLLTEMKNARASIAMSPTSRRCFGPSLVIDYGLVQGQVNLKYDAWQKHFQARFGLLLAEACRATHAQIKEDKSRLEAVALMRGREGLKSAQKTTTGGEGSEKLLADVVFVANGQSTGPRFARMVAALEAGERTLRRQRYTFPSDWLQVSVLLGTLGDFNQILDRRRHALEAHLPALQHKVRLETETLSARIEALMEEWEREKPAAEMTSPEMAITVFKKFENALANARLEHVRLDVAKEALGLDKEGVEREGFGDGELGNISTTTTNIRGGVHRRGMDPLVSLEKEIHDLHDVWESLQPINATIQVHIDTPWSAVQPRHLRNSLDTIQESLRALPNRVRQYEACTHLQGRVKKYKSLSPLVSDLKTEALKERHWRKLLKKLEDPSLSSSGLSPATSLPAFSGASFEHLTLGYLWSVLDPTLHRHLVTEALSTAQGEMALEIFLKQVRETWESWEVELSNNLYRGRIRLIRGWDAVFARLEDHLGALAAIKSSPYYEAVPEFQQAASAWEEKLCRLKSLFDVWIAVQKKWVYLEGIFLGGASADIKNQLPSEHARFKALDTDFVGLLRRVAAAPQLLDILKIEQIQPQLERHESTLAKIQKALGSYLKRERAAFPRFCFLGDDDLLEVVGNASEPHRVTQHLSKMFASIAQVRWEEVEKGEDEQERRNDSQVMITTMISKEGEEVGLREPVVFAPAKTAVRDWLQALESEMRETLSHLLADAIKDVDGKDEREEGFVSWVASYPTQVVLLAVQVTWTRSVEAALMKGKVSSAHSALEAATALKDGPLASLSTRLLASVQYVLAANVHPQKRKKFEHLITELVHQRDVIRSLVSSSTASPQAYAWLQYLRYYWDPPKRLAQNGGDHKAASAQGKGNLHVQIANADFEYGFEYLGMAERLVETPLTHKCYLTLSQALLHKMGGNPFGPAGTGKTESVKALGAAIGRFVLVFNCDERFDFSAMGRLLAGLCQVGAWGCFDEFNRLEERILSAVSQQIMTIQRALASGTSSIDLLKGGEGGGGDAISLHQNVGVFITMNPGYAGRSHLPDNLKALFRSIAMTAPDNGMIAEVMLFAQGLETAEKLAKKVVMLFQLCGEQLSKQAHYDFGLRALKTVLVGAGGLKRTMLGSAGIFQDMAMQDIEARVLIESACTTVLPKLVGEDVVMFKDLLRCVFPTGEKPGGQGGWIGNMDRDSGVFRKAVVHVCKGRGLIPGQGFMEKVFQLRGVLALRHGVMLVGPTGSGKTSAWQVLLEAEALVGEGHGAAKGRKGEAYVIEPKALSKEQLFGVLDKTTLEWKDGVFTSLIRQILENARGEQEKSHWVVFDGDVDPEWAENLNSVLDDNRLLTLPNGERLELPPHVRILLEVDSLGYATPATVSRCGMVWFAEGNVTETMLIKAHMERLKRNSCNSPSGEPLSVIAPLLPTWTAKEGKDVEEGDQAVEVLSSRVSPVQSLFVQTIEPWVLGKTQEEGQKMDDAGEGLVYAALHFSLEEAAAGNHVMVTERGRLLETFFSLLKRGVALAVEYDEEAHPETTRKSSTKEGIGIMLEEHMEAFALRYLLFAALWGLGSSLGEDKREALSALLLRYSPWPLPAGCSSLLALQVRVQDGEWIEWAASVPRLVLDARSVLRSDLVVPTTDTLRHTDIIRAWLSSRQPLLLCGPPGSGKSITLMSTLQSMPNVTLAALNFSSGTGPELLMKTFAQHCEYVQSPRGVVLQPTAALGGQARGTRADSRWLVIFCDEINLPERDRYGTQRVIALLRQCVEQGGFWRTQDNAWVSLKRIQFVGACNPPTDAGRVPLSLRFLRHAPVLLVDSPSPSSLRQIYRTYTNAILRLQPSLGGFVEPVTDAMLDLYFMNQRKFRPDVKPQYVYSPRELSRWVRALYEALGGGEDGEIGADGSVAGGELVRIWAHEGLRLFCDRLVTEEEQQWCHTAVDEVATRHFPTWTDGKREKLGEKATGAALARPILYSKWISKRYQSVGKEDLKAFVAARLKTFYEEELDVPLVIFDDVLEHVLRIDRVLRQSMGHMLLVGESGVGKTVLSRFVAWLNGLSIFQVKASYQYTLDRFDEDLRFVLKRAGTGGEKICFIFDESNALSSAFLERMNALLASGEVPGLFEGEEYQALIASCRAMSEVGGNSQGVGGYGKNVYGHGLLGSSSTEGGGRGTAGNEESEEELYRRFVRNVQRNLHVIFTMNPSGQEEEVFASRSSTSPALFNRCVIDWFGTWSSRALAEVAHAFTLSLDLGGGEVALTKACMGQKGKAEALMEVVEFLYDSENDARKEKEETPSIPPEDSACVSVKNPGGVEPQPTVHHAVVAALVATHRTAKQVMEHMEKAERGGRSRGKGRRNFLSPRDFLDLIRNFVSVMGEKRSRLEDQQLHINMGLEKFAATQKDVKERQAALARKKIELSRKDAMANQKLGQMVEDQNEAERKKASADQVAQELSRQNETIAGRRKEVENELAEAEPALLGAQKAVKSIKKAHLDEVRVLARPPNPVRLTLEAVLILLGEEKRDWNDVRKAIRRDDFIATVVNFDPEGITPKQVKDLQDLYLGLEEFEYDAVQRASTACGPLNKWVVSLLNYSAILRRVQPLREEVAALQMESEKLQDRQTKIEGEITLLENSIALYKAEYAQAIRDIEGIKGEMDVVANKVKRAEALLASFASEKERWHASSASFQRQLSSLAGDALLSAAFLTYAGIFDYKYRQRLLAEWASILSALRLSYRPDLSLTDYLAHPTKQLAWASHGLPNDQLCLENAIILERAQHRYPLVIDPSGQATKFLLQKFASRKVQTTSFADGAFLKVLASAVRFGTPLLIQDVEESIDPLLNPVLNKEFQRTGGRTLLRLGNEDIDFSPQFFVVLITRNSSARFPPDLCSRVSLVNFTDTPASLCSQALSRILRAECPDVDKRRTEILRLQGEQNVRLRELEEGLLTEISAAECNILDDDRVLKALEELKAEAAALEEDVTSTTAVMDELKYVSDVYEPFALAVTQVFFVMERLASVHFLYQYPTQYLLSILDNVLARSPPDELVRKQGKDQGTQERIKDLELSFFAEVCRRVSKGLLQEDQLAFAIRLTLIHLQGAGPDREGRANVKGKEERLDSLMPTEEELECLYKGPFSAATSGLVNFTGKDALEGAEEDEYLIPGIRIDVTQAKELRALSLLPSFAFFLPAVSRDGPSWVAFMTSPRPENEVPDFDVALPVSTTSADGHAKDVLASTPGVQNTSTLPAARRAFLHLLLLKALRPDRLMFMMETYVSSVLGEDFPWRGLFDLAEVVREQSTAARPILLSAEAGFDASRTVDSLAEAEGGKGLRSVAMGSVEGYALADRYIAAAAQRGTWVLLRNIHLCPHWLEKLERRLHNLSQPHPSFRLFLTSEIHPGLPSSLLRLSDVMVLEAPTGVKSHVLRLLYEIPAPRLDSGCVEKARLFFLVAWLHAILQERLRYLPWGWSRKYEFIQADALAALDVVEDWIEREGGRDRKQPSKGWHISPEDIPWAAIQSLLGQSVYGGKVENIVDQAVLESFISDFFRPACFDMDFPLVSDLTVSMPEGDAARRGGREGREGRRAEYMAWLEDLPSQNSTTWLGLAASVEADLSTAVGARIARKVGDLWEDVVRDVVDPEECLEEKKGEAEARIGHKASLSKALLQRSQEWLARIQSLVSGIKPGVLTPTPTSSPYPLAAICSAAPSSDDIHTDDPLRQCLHRNMEVGKEMILRIQEDLNATCRYLEQTLGDRHSQERAQDPDARKSRAKVEATVTALSLDEVPGPWRALHPRGAVDRGVGAWITDSIQRVEHGLALLSKLEKERNRKENISSALEGVWLGALYNPEAFVTATRQVVATQMCCSLEELDLAVEIQTPDNSTEQRGRDNAFAVVNLTLEGADLEEGQLSLSSGAIRSQLPLAWLLWHKVGPQERETRGLDGKADKDDAPLVLPLYLDESRATLIARMTVAQREKDLRQTAAQWAQRGVALVASRR</sequence>
<dbReference type="FunFam" id="3.40.50.300:FF:000373">
    <property type="entry name" value="Cytoplasmic dynein heavy chain 2"/>
    <property type="match status" value="1"/>
</dbReference>
<dbReference type="InterPro" id="IPR027417">
    <property type="entry name" value="P-loop_NTPase"/>
</dbReference>
<feature type="domain" description="AAA+ ATPase" evidence="16">
    <location>
        <begin position="2975"/>
        <end position="3136"/>
    </location>
</feature>
<evidence type="ECO:0000256" key="1">
    <source>
        <dbReference type="ARBA" id="ARBA00004245"/>
    </source>
</evidence>
<feature type="region of interest" description="Disordered" evidence="15">
    <location>
        <begin position="1132"/>
        <end position="1155"/>
    </location>
</feature>
<dbReference type="Gene3D" id="1.20.920.30">
    <property type="match status" value="1"/>
</dbReference>
<feature type="domain" description="AAA+ ATPase" evidence="16">
    <location>
        <begin position="2553"/>
        <end position="2693"/>
    </location>
</feature>
<dbReference type="Proteomes" id="UP000355283">
    <property type="component" value="Unassembled WGS sequence"/>
</dbReference>
<dbReference type="Gene3D" id="1.20.920.20">
    <property type="match status" value="1"/>
</dbReference>
<evidence type="ECO:0000256" key="7">
    <source>
        <dbReference type="ARBA" id="ARBA00022840"/>
    </source>
</evidence>
<name>A0A4D9DDZ5_9STRA</name>
<keyword evidence="12" id="KW-0206">Cytoskeleton</keyword>
<keyword evidence="8" id="KW-0243">Dynein</keyword>
<evidence type="ECO:0000256" key="15">
    <source>
        <dbReference type="SAM" id="MobiDB-lite"/>
    </source>
</evidence>
<dbReference type="Gene3D" id="1.20.1270.280">
    <property type="match status" value="1"/>
</dbReference>
<keyword evidence="4" id="KW-0963">Cytoplasm</keyword>
<proteinExistence type="inferred from homology"/>
<dbReference type="InterPro" id="IPR024317">
    <property type="entry name" value="Dynein_heavy_chain_D4_dom"/>
</dbReference>
<dbReference type="InterPro" id="IPR042228">
    <property type="entry name" value="Dynein_linker_3"/>
</dbReference>
<dbReference type="GO" id="GO:0005874">
    <property type="term" value="C:microtubule"/>
    <property type="evidence" value="ECO:0007669"/>
    <property type="project" value="UniProtKB-KW"/>
</dbReference>
<dbReference type="Pfam" id="PF12774">
    <property type="entry name" value="AAA_6"/>
    <property type="match status" value="1"/>
</dbReference>
<dbReference type="Pfam" id="PF17852">
    <property type="entry name" value="Dynein_AAA_lid"/>
    <property type="match status" value="1"/>
</dbReference>
<dbReference type="Gene3D" id="1.10.472.130">
    <property type="match status" value="1"/>
</dbReference>
<reference evidence="17 18" key="1">
    <citation type="submission" date="2019-01" db="EMBL/GenBank/DDBJ databases">
        <title>Nuclear Genome Assembly of the Microalgal Biofuel strain Nannochloropsis salina CCMP1776.</title>
        <authorList>
            <person name="Hovde B."/>
        </authorList>
    </citation>
    <scope>NUCLEOTIDE SEQUENCE [LARGE SCALE GENOMIC DNA]</scope>
    <source>
        <strain evidence="17 18">CCMP1776</strain>
    </source>
</reference>
<evidence type="ECO:0000256" key="9">
    <source>
        <dbReference type="ARBA" id="ARBA00023054"/>
    </source>
</evidence>
<keyword evidence="13" id="KW-0966">Cell projection</keyword>
<dbReference type="Pfam" id="PF08385">
    <property type="entry name" value="DHC_N1"/>
    <property type="match status" value="1"/>
</dbReference>
<comment type="similarity">
    <text evidence="3">Belongs to the dynein heavy chain family.</text>
</comment>
<dbReference type="Pfam" id="PF22597">
    <property type="entry name" value="DYN_lid"/>
    <property type="match status" value="1"/>
</dbReference>
<dbReference type="Pfam" id="PF18198">
    <property type="entry name" value="AAA_lid_11"/>
    <property type="match status" value="1"/>
</dbReference>
<dbReference type="Pfam" id="PF12780">
    <property type="entry name" value="AAA_8"/>
    <property type="match status" value="1"/>
</dbReference>
<dbReference type="InterPro" id="IPR043157">
    <property type="entry name" value="Dynein_AAA1S"/>
</dbReference>
<dbReference type="InterPro" id="IPR042222">
    <property type="entry name" value="Dynein_2_N"/>
</dbReference>
<dbReference type="InterPro" id="IPR003593">
    <property type="entry name" value="AAA+_ATPase"/>
</dbReference>
<feature type="region of interest" description="Disordered" evidence="15">
    <location>
        <begin position="173"/>
        <end position="196"/>
    </location>
</feature>
<keyword evidence="6" id="KW-0547">Nucleotide-binding</keyword>
<dbReference type="GO" id="GO:0005524">
    <property type="term" value="F:ATP binding"/>
    <property type="evidence" value="ECO:0007669"/>
    <property type="project" value="UniProtKB-KW"/>
</dbReference>